<keyword evidence="2" id="KW-0472">Membrane</keyword>
<feature type="transmembrane region" description="Helical" evidence="2">
    <location>
        <begin position="622"/>
        <end position="650"/>
    </location>
</feature>
<dbReference type="GO" id="GO:0005979">
    <property type="term" value="P:regulation of glycogen biosynthetic process"/>
    <property type="evidence" value="ECO:0007669"/>
    <property type="project" value="TreeGrafter"/>
</dbReference>
<sequence>MSFLSIPSKEGTFTTIKNGKSAEQAWSRSHMDNEDNNDEDEDEEDDDSEDVRLIPRCSPVPRKRGHSIHDETAEYMRIQLALSGRKRVSFADTTGGDLVDVKEFAAFESDDEEEIAKWEEEEAKYRKPEREPTYHVHPEFTVPSSGALLQAVHSKKVEVEQISPAENEPLAFSGLIRVLSISFHKAVYIRSTMDNWATYFDHPAEYVQGSYDGCTDQFSFKLSFAPPYVTQGSRIEFVVRYETSDGDYWANNSSMNYVVTLLLSYEDDLAQANDIQEVRGILKPPKAYSMKDDFDSEDEQEKDKDSSGSHSVIMYFASAEEAGTSRSLPTAVCPVIIQPEIDIEITVPPSGPCVPPNHELSSVDGKLSAHPVSPGEQFPCMSSKTPLQTTSSFVLCTTESAKPNKSQPLPVLQCELGNRTSEQPIDSSPRALLPASTASLQQESRPRSDSFQAGGEEIPPSDASCMHLPTTEKNLWPTAEGGPPDSPASCPRLDLPAEGVSAPGVTQGSEREVAVGSSELGAGLSEGSTRSAANPESTTPALSSPVAESQASLGAVGEAPPSPEPTENASRNVAQSASAWEESEDAPRIPPDTLLKNLPNTLSEARKTQSQHDPNKILTPSIIFLSGVVSLSIVLQEPSALFIIGLLLVLHRL</sequence>
<proteinExistence type="predicted"/>
<dbReference type="PANTHER" id="PTHR12307:SF40">
    <property type="entry name" value="PROTEIN PHOSPHATASE 1 REGULATORY SUBUNIT 3F"/>
    <property type="match status" value="1"/>
</dbReference>
<dbReference type="InterPro" id="IPR050782">
    <property type="entry name" value="PP1_regulatory_subunit_3"/>
</dbReference>
<feature type="region of interest" description="Disordered" evidence="1">
    <location>
        <begin position="1"/>
        <end position="68"/>
    </location>
</feature>
<gene>
    <name evidence="4" type="ORF">FQN60_002343</name>
</gene>
<dbReference type="Proteomes" id="UP000327493">
    <property type="component" value="Chromosome 7"/>
</dbReference>
<feature type="compositionally biased region" description="Acidic residues" evidence="1">
    <location>
        <begin position="34"/>
        <end position="49"/>
    </location>
</feature>
<dbReference type="PROSITE" id="PS51159">
    <property type="entry name" value="CBM21"/>
    <property type="match status" value="1"/>
</dbReference>
<dbReference type="GO" id="GO:0008157">
    <property type="term" value="F:protein phosphatase 1 binding"/>
    <property type="evidence" value="ECO:0007669"/>
    <property type="project" value="TreeGrafter"/>
</dbReference>
<dbReference type="InterPro" id="IPR038175">
    <property type="entry name" value="CBM21_dom_sf"/>
</dbReference>
<dbReference type="GO" id="GO:0000164">
    <property type="term" value="C:protein phosphatase type 1 complex"/>
    <property type="evidence" value="ECO:0007669"/>
    <property type="project" value="TreeGrafter"/>
</dbReference>
<evidence type="ECO:0000313" key="4">
    <source>
        <dbReference type="EMBL" id="KAA8591400.1"/>
    </source>
</evidence>
<feature type="region of interest" description="Disordered" evidence="1">
    <location>
        <begin position="289"/>
        <end position="308"/>
    </location>
</feature>
<keyword evidence="2" id="KW-0812">Transmembrane</keyword>
<dbReference type="EMBL" id="VOFY01000007">
    <property type="protein sequence ID" value="KAA8591400.1"/>
    <property type="molecule type" value="Genomic_DNA"/>
</dbReference>
<keyword evidence="5" id="KW-1185">Reference proteome</keyword>
<dbReference type="CDD" id="cd22255">
    <property type="entry name" value="PBD_PPP1R3A"/>
    <property type="match status" value="1"/>
</dbReference>
<evidence type="ECO:0000259" key="3">
    <source>
        <dbReference type="PROSITE" id="PS51159"/>
    </source>
</evidence>
<organism evidence="4 5">
    <name type="scientific">Etheostoma spectabile</name>
    <name type="common">orangethroat darter</name>
    <dbReference type="NCBI Taxonomy" id="54343"/>
    <lineage>
        <taxon>Eukaryota</taxon>
        <taxon>Metazoa</taxon>
        <taxon>Chordata</taxon>
        <taxon>Craniata</taxon>
        <taxon>Vertebrata</taxon>
        <taxon>Euteleostomi</taxon>
        <taxon>Actinopterygii</taxon>
        <taxon>Neopterygii</taxon>
        <taxon>Teleostei</taxon>
        <taxon>Neoteleostei</taxon>
        <taxon>Acanthomorphata</taxon>
        <taxon>Eupercaria</taxon>
        <taxon>Perciformes</taxon>
        <taxon>Percoidei</taxon>
        <taxon>Percidae</taxon>
        <taxon>Etheostomatinae</taxon>
        <taxon>Etheostoma</taxon>
    </lineage>
</organism>
<feature type="domain" description="CBM21" evidence="3">
    <location>
        <begin position="151"/>
        <end position="260"/>
    </location>
</feature>
<dbReference type="OrthoDB" id="8942186at2759"/>
<reference evidence="4 5" key="1">
    <citation type="submission" date="2019-08" db="EMBL/GenBank/DDBJ databases">
        <title>A chromosome-level genome assembly, high-density linkage maps, and genome scans reveal the genomic architecture of hybrid incompatibilities underlying speciation via character displacement in darters (Percidae: Etheostominae).</title>
        <authorList>
            <person name="Moran R.L."/>
            <person name="Catchen J.M."/>
            <person name="Fuller R.C."/>
        </authorList>
    </citation>
    <scope>NUCLEOTIDE SEQUENCE [LARGE SCALE GENOMIC DNA]</scope>
    <source>
        <strain evidence="4">EspeVRDwgs_2016</strain>
        <tissue evidence="4">Muscle</tissue>
    </source>
</reference>
<dbReference type="AlphaFoldDB" id="A0A5J5DDD8"/>
<accession>A0A5J5DDD8</accession>
<feature type="compositionally biased region" description="Low complexity" evidence="1">
    <location>
        <begin position="516"/>
        <end position="528"/>
    </location>
</feature>
<evidence type="ECO:0000313" key="5">
    <source>
        <dbReference type="Proteomes" id="UP000327493"/>
    </source>
</evidence>
<dbReference type="GO" id="GO:2001069">
    <property type="term" value="F:glycogen binding"/>
    <property type="evidence" value="ECO:0007669"/>
    <property type="project" value="TreeGrafter"/>
</dbReference>
<evidence type="ECO:0000256" key="2">
    <source>
        <dbReference type="SAM" id="Phobius"/>
    </source>
</evidence>
<dbReference type="InterPro" id="IPR005036">
    <property type="entry name" value="CBM21_dom"/>
</dbReference>
<keyword evidence="2" id="KW-1133">Transmembrane helix</keyword>
<protein>
    <recommendedName>
        <fullName evidence="3">CBM21 domain-containing protein</fullName>
    </recommendedName>
</protein>
<dbReference type="PANTHER" id="PTHR12307">
    <property type="entry name" value="PROTEIN PHOSPHATASE 1 REGULATORY SUBUNIT"/>
    <property type="match status" value="1"/>
</dbReference>
<name>A0A5J5DDD8_9PERO</name>
<evidence type="ECO:0000256" key="1">
    <source>
        <dbReference type="SAM" id="MobiDB-lite"/>
    </source>
</evidence>
<feature type="compositionally biased region" description="Polar residues" evidence="1">
    <location>
        <begin position="565"/>
        <end position="578"/>
    </location>
</feature>
<feature type="region of interest" description="Disordered" evidence="1">
    <location>
        <begin position="436"/>
        <end position="597"/>
    </location>
</feature>
<dbReference type="Gene3D" id="2.60.40.2440">
    <property type="entry name" value="Carbohydrate binding type-21 domain"/>
    <property type="match status" value="1"/>
</dbReference>
<dbReference type="Pfam" id="PF03370">
    <property type="entry name" value="CBM_21"/>
    <property type="match status" value="1"/>
</dbReference>
<feature type="compositionally biased region" description="Polar residues" evidence="1">
    <location>
        <begin position="529"/>
        <end position="552"/>
    </location>
</feature>
<comment type="caution">
    <text evidence="4">The sequence shown here is derived from an EMBL/GenBank/DDBJ whole genome shotgun (WGS) entry which is preliminary data.</text>
</comment>